<dbReference type="PROSITE" id="PS00380">
    <property type="entry name" value="RHODANESE_1"/>
    <property type="match status" value="1"/>
</dbReference>
<dbReference type="EMBL" id="QMHM01000006">
    <property type="protein sequence ID" value="RAV79951.1"/>
    <property type="molecule type" value="Genomic_DNA"/>
</dbReference>
<dbReference type="Proteomes" id="UP000251923">
    <property type="component" value="Unassembled WGS sequence"/>
</dbReference>
<name>A0A178HC52_9LACT</name>
<gene>
    <name evidence="1" type="ORF">DBT54_04535</name>
</gene>
<dbReference type="SMART" id="SM00450">
    <property type="entry name" value="RHOD"/>
    <property type="match status" value="1"/>
</dbReference>
<dbReference type="SUPFAM" id="SSF52821">
    <property type="entry name" value="Rhodanese/Cell cycle control phosphatase"/>
    <property type="match status" value="1"/>
</dbReference>
<dbReference type="InterPro" id="IPR036873">
    <property type="entry name" value="Rhodanese-like_dom_sf"/>
</dbReference>
<dbReference type="CDD" id="cd00158">
    <property type="entry name" value="RHOD"/>
    <property type="match status" value="1"/>
</dbReference>
<evidence type="ECO:0000313" key="1">
    <source>
        <dbReference type="EMBL" id="RAV79951.1"/>
    </source>
</evidence>
<dbReference type="Gene3D" id="3.40.250.10">
    <property type="entry name" value="Rhodanese-like domain"/>
    <property type="match status" value="1"/>
</dbReference>
<evidence type="ECO:0000313" key="2">
    <source>
        <dbReference type="Proteomes" id="UP000251923"/>
    </source>
</evidence>
<dbReference type="Pfam" id="PF00581">
    <property type="entry name" value="Rhodanese"/>
    <property type="match status" value="1"/>
</dbReference>
<accession>A0A178HC52</accession>
<dbReference type="PROSITE" id="PS50206">
    <property type="entry name" value="RHODANESE_3"/>
    <property type="match status" value="1"/>
</dbReference>
<dbReference type="InterPro" id="IPR050229">
    <property type="entry name" value="GlpE_sulfurtransferase"/>
</dbReference>
<dbReference type="InterPro" id="IPR001763">
    <property type="entry name" value="Rhodanese-like_dom"/>
</dbReference>
<dbReference type="GeneID" id="86970830"/>
<dbReference type="InterPro" id="IPR001307">
    <property type="entry name" value="Thiosulphate_STrfase_CS"/>
</dbReference>
<organism evidence="1 2">
    <name type="scientific">Aerococcus urinae</name>
    <dbReference type="NCBI Taxonomy" id="1376"/>
    <lineage>
        <taxon>Bacteria</taxon>
        <taxon>Bacillati</taxon>
        <taxon>Bacillota</taxon>
        <taxon>Bacilli</taxon>
        <taxon>Lactobacillales</taxon>
        <taxon>Aerococcaceae</taxon>
        <taxon>Aerococcus</taxon>
    </lineage>
</organism>
<proteinExistence type="predicted"/>
<reference evidence="1 2" key="1">
    <citation type="submission" date="2018-04" db="EMBL/GenBank/DDBJ databases">
        <title>Aerococcus urinae genomes.</title>
        <authorList>
            <person name="Hilt E."/>
            <person name="Gilbert N.M."/>
            <person name="Thomas-White K."/>
            <person name="Putonti C."/>
            <person name="Lewis A.L."/>
            <person name="Visck K.L."/>
            <person name="Wolfe A.J."/>
        </authorList>
    </citation>
    <scope>NUCLEOTIDE SEQUENCE [LARGE SCALE GENOMIC DNA]</scope>
    <source>
        <strain evidence="1 2">UMB7480</strain>
    </source>
</reference>
<dbReference type="PANTHER" id="PTHR43031:SF17">
    <property type="entry name" value="SULFURTRANSFERASE YTWF-RELATED"/>
    <property type="match status" value="1"/>
</dbReference>
<dbReference type="PANTHER" id="PTHR43031">
    <property type="entry name" value="FAD-DEPENDENT OXIDOREDUCTASE"/>
    <property type="match status" value="1"/>
</dbReference>
<dbReference type="RefSeq" id="WP_064293379.1">
    <property type="nucleotide sequence ID" value="NZ_JASODG010000006.1"/>
</dbReference>
<comment type="caution">
    <text evidence="1">The sequence shown here is derived from an EMBL/GenBank/DDBJ whole genome shotgun (WGS) entry which is preliminary data.</text>
</comment>
<dbReference type="AlphaFoldDB" id="A0A178HC52"/>
<dbReference type="GO" id="GO:0004792">
    <property type="term" value="F:thiosulfate-cyanide sulfurtransferase activity"/>
    <property type="evidence" value="ECO:0007669"/>
    <property type="project" value="InterPro"/>
</dbReference>
<protein>
    <submittedName>
        <fullName evidence="1">Rhodanese-like domain-containing protein</fullName>
    </submittedName>
</protein>
<sequence length="100" mass="11476">MKEVTIEEFHKIVENEDDLNILDVRPRELYEEGHVPGAKHFPLSQIEDHLDELDKDKHYYAICHDGKGSKKATEILDENGFDVTNVEKGVPDYPGELEKA</sequence>